<evidence type="ECO:0000256" key="4">
    <source>
        <dbReference type="ARBA" id="ARBA00023163"/>
    </source>
</evidence>
<dbReference type="EMBL" id="JBEAFC010000007">
    <property type="protein sequence ID" value="KAL1550763.1"/>
    <property type="molecule type" value="Genomic_DNA"/>
</dbReference>
<keyword evidence="9" id="KW-1185">Reference proteome</keyword>
<dbReference type="InterPro" id="IPR038945">
    <property type="entry name" value="MBD13-like"/>
</dbReference>
<sequence>MDGEHPEWLPVDWKVCVTVRRSGRRDKYYVNPSNDLKFKSKPEVLRYLKNAGKDLKLGRRNKVDMKKSVEERSLHWGWIEDIKTTRKGGKTAVKSEGECIDAPPQTDASVQIEKENDSVAEDEDKAASLKKRKANSKWMSGLPRRSSKRLARVEADPPLDIEAIGKSKLSSRTEMNNSENLDKHKEGSTNLPLEDVSSAEEHECDEKKLKSSLSDLVMDPCIEFAIKTLTGAIPIEDVNKMHEASPIQASASSSVLPFTNIWADPCFEFAVKMLTSEIPVDDGSHFQITFQQPCSSSGTTTK</sequence>
<evidence type="ECO:0000256" key="2">
    <source>
        <dbReference type="ARBA" id="ARBA00023015"/>
    </source>
</evidence>
<evidence type="ECO:0000256" key="5">
    <source>
        <dbReference type="ARBA" id="ARBA00023242"/>
    </source>
</evidence>
<dbReference type="GO" id="GO:0005634">
    <property type="term" value="C:nucleus"/>
    <property type="evidence" value="ECO:0007669"/>
    <property type="project" value="UniProtKB-SubCell"/>
</dbReference>
<proteinExistence type="predicted"/>
<comment type="caution">
    <text evidence="8">The sequence shown here is derived from an EMBL/GenBank/DDBJ whole genome shotgun (WGS) entry which is preliminary data.</text>
</comment>
<keyword evidence="4" id="KW-0804">Transcription</keyword>
<dbReference type="InterPro" id="IPR001739">
    <property type="entry name" value="Methyl_CpG_DNA-bd"/>
</dbReference>
<feature type="compositionally biased region" description="Polar residues" evidence="6">
    <location>
        <begin position="168"/>
        <end position="179"/>
    </location>
</feature>
<name>A0ABD1H648_SALDI</name>
<protein>
    <recommendedName>
        <fullName evidence="7">MBD domain-containing protein</fullName>
    </recommendedName>
</protein>
<gene>
    <name evidence="8" type="ORF">AAHA92_18689</name>
</gene>
<evidence type="ECO:0000256" key="1">
    <source>
        <dbReference type="ARBA" id="ARBA00004123"/>
    </source>
</evidence>
<dbReference type="Pfam" id="PF01429">
    <property type="entry name" value="MBD"/>
    <property type="match status" value="1"/>
</dbReference>
<feature type="region of interest" description="Disordered" evidence="6">
    <location>
        <begin position="165"/>
        <end position="202"/>
    </location>
</feature>
<dbReference type="Proteomes" id="UP001567538">
    <property type="component" value="Unassembled WGS sequence"/>
</dbReference>
<dbReference type="SUPFAM" id="SSF54171">
    <property type="entry name" value="DNA-binding domain"/>
    <property type="match status" value="1"/>
</dbReference>
<feature type="domain" description="MBD" evidence="7">
    <location>
        <begin position="1"/>
        <end position="70"/>
    </location>
</feature>
<comment type="subcellular location">
    <subcellularLocation>
        <location evidence="1">Nucleus</location>
    </subcellularLocation>
</comment>
<evidence type="ECO:0000313" key="9">
    <source>
        <dbReference type="Proteomes" id="UP001567538"/>
    </source>
</evidence>
<dbReference type="PANTHER" id="PTHR34067:SF20">
    <property type="entry name" value="OS08G0206700 PROTEIN"/>
    <property type="match status" value="1"/>
</dbReference>
<evidence type="ECO:0000256" key="6">
    <source>
        <dbReference type="SAM" id="MobiDB-lite"/>
    </source>
</evidence>
<evidence type="ECO:0000313" key="8">
    <source>
        <dbReference type="EMBL" id="KAL1550763.1"/>
    </source>
</evidence>
<reference evidence="8 9" key="1">
    <citation type="submission" date="2024-06" db="EMBL/GenBank/DDBJ databases">
        <title>A chromosome level genome sequence of Diviner's sage (Salvia divinorum).</title>
        <authorList>
            <person name="Ford S.A."/>
            <person name="Ro D.-K."/>
            <person name="Ness R.W."/>
            <person name="Phillips M.A."/>
        </authorList>
    </citation>
    <scope>NUCLEOTIDE SEQUENCE [LARGE SCALE GENOMIC DNA]</scope>
    <source>
        <strain evidence="8">SAF-2024a</strain>
        <tissue evidence="8">Leaf</tissue>
    </source>
</reference>
<dbReference type="InterPro" id="IPR016177">
    <property type="entry name" value="DNA-bd_dom_sf"/>
</dbReference>
<evidence type="ECO:0000256" key="3">
    <source>
        <dbReference type="ARBA" id="ARBA00023125"/>
    </source>
</evidence>
<dbReference type="PANTHER" id="PTHR34067">
    <property type="entry name" value="OS04G0193200 PROTEIN"/>
    <property type="match status" value="1"/>
</dbReference>
<keyword evidence="2" id="KW-0805">Transcription regulation</keyword>
<dbReference type="GO" id="GO:0003677">
    <property type="term" value="F:DNA binding"/>
    <property type="evidence" value="ECO:0007669"/>
    <property type="project" value="UniProtKB-KW"/>
</dbReference>
<dbReference type="Gene3D" id="3.30.890.10">
    <property type="entry name" value="Methyl-cpg-binding Protein 2, Chain A"/>
    <property type="match status" value="1"/>
</dbReference>
<accession>A0ABD1H648</accession>
<dbReference type="PROSITE" id="PS50982">
    <property type="entry name" value="MBD"/>
    <property type="match status" value="1"/>
</dbReference>
<organism evidence="8 9">
    <name type="scientific">Salvia divinorum</name>
    <name type="common">Maria pastora</name>
    <name type="synonym">Diviner's sage</name>
    <dbReference type="NCBI Taxonomy" id="28513"/>
    <lineage>
        <taxon>Eukaryota</taxon>
        <taxon>Viridiplantae</taxon>
        <taxon>Streptophyta</taxon>
        <taxon>Embryophyta</taxon>
        <taxon>Tracheophyta</taxon>
        <taxon>Spermatophyta</taxon>
        <taxon>Magnoliopsida</taxon>
        <taxon>eudicotyledons</taxon>
        <taxon>Gunneridae</taxon>
        <taxon>Pentapetalae</taxon>
        <taxon>asterids</taxon>
        <taxon>lamiids</taxon>
        <taxon>Lamiales</taxon>
        <taxon>Lamiaceae</taxon>
        <taxon>Nepetoideae</taxon>
        <taxon>Mentheae</taxon>
        <taxon>Salviinae</taxon>
        <taxon>Salvia</taxon>
        <taxon>Salvia subgen. Calosphace</taxon>
    </lineage>
</organism>
<dbReference type="AlphaFoldDB" id="A0ABD1H648"/>
<evidence type="ECO:0000259" key="7">
    <source>
        <dbReference type="PROSITE" id="PS50982"/>
    </source>
</evidence>
<keyword evidence="5" id="KW-0539">Nucleus</keyword>
<keyword evidence="3" id="KW-0238">DNA-binding</keyword>
<feature type="region of interest" description="Disordered" evidence="6">
    <location>
        <begin position="114"/>
        <end position="150"/>
    </location>
</feature>